<evidence type="ECO:0000313" key="3">
    <source>
        <dbReference type="EMBL" id="KAK1287099.1"/>
    </source>
</evidence>
<evidence type="ECO:0000313" key="4">
    <source>
        <dbReference type="Proteomes" id="UP001180020"/>
    </source>
</evidence>
<dbReference type="Gene3D" id="1.10.238.10">
    <property type="entry name" value="EF-hand"/>
    <property type="match status" value="1"/>
</dbReference>
<dbReference type="PROSITE" id="PS00018">
    <property type="entry name" value="EF_HAND_1"/>
    <property type="match status" value="2"/>
</dbReference>
<keyword evidence="4" id="KW-1185">Reference proteome</keyword>
<dbReference type="EMBL" id="JAUJYO010000019">
    <property type="protein sequence ID" value="KAK1287099.1"/>
    <property type="molecule type" value="Genomic_DNA"/>
</dbReference>
<dbReference type="InterPro" id="IPR018247">
    <property type="entry name" value="EF_Hand_1_Ca_BS"/>
</dbReference>
<dbReference type="InterPro" id="IPR002048">
    <property type="entry name" value="EF_hand_dom"/>
</dbReference>
<evidence type="ECO:0000256" key="1">
    <source>
        <dbReference type="ARBA" id="ARBA00022837"/>
    </source>
</evidence>
<reference evidence="3" key="1">
    <citation type="journal article" date="2023" name="Nat. Commun.">
        <title>Diploid and tetraploid genomes of Acorus and the evolution of monocots.</title>
        <authorList>
            <person name="Ma L."/>
            <person name="Liu K.W."/>
            <person name="Li Z."/>
            <person name="Hsiao Y.Y."/>
            <person name="Qi Y."/>
            <person name="Fu T."/>
            <person name="Tang G.D."/>
            <person name="Zhang D."/>
            <person name="Sun W.H."/>
            <person name="Liu D.K."/>
            <person name="Li Y."/>
            <person name="Chen G.Z."/>
            <person name="Liu X.D."/>
            <person name="Liao X.Y."/>
            <person name="Jiang Y.T."/>
            <person name="Yu X."/>
            <person name="Hao Y."/>
            <person name="Huang J."/>
            <person name="Zhao X.W."/>
            <person name="Ke S."/>
            <person name="Chen Y.Y."/>
            <person name="Wu W.L."/>
            <person name="Hsu J.L."/>
            <person name="Lin Y.F."/>
            <person name="Huang M.D."/>
            <person name="Li C.Y."/>
            <person name="Huang L."/>
            <person name="Wang Z.W."/>
            <person name="Zhao X."/>
            <person name="Zhong W.Y."/>
            <person name="Peng D.H."/>
            <person name="Ahmad S."/>
            <person name="Lan S."/>
            <person name="Zhang J.S."/>
            <person name="Tsai W.C."/>
            <person name="Van de Peer Y."/>
            <person name="Liu Z.J."/>
        </authorList>
    </citation>
    <scope>NUCLEOTIDE SEQUENCE</scope>
    <source>
        <strain evidence="3">CP</strain>
    </source>
</reference>
<dbReference type="AlphaFoldDB" id="A0AAV9CEC4"/>
<dbReference type="SUPFAM" id="SSF47473">
    <property type="entry name" value="EF-hand"/>
    <property type="match status" value="1"/>
</dbReference>
<reference evidence="3" key="2">
    <citation type="submission" date="2023-06" db="EMBL/GenBank/DDBJ databases">
        <authorList>
            <person name="Ma L."/>
            <person name="Liu K.-W."/>
            <person name="Li Z."/>
            <person name="Hsiao Y.-Y."/>
            <person name="Qi Y."/>
            <person name="Fu T."/>
            <person name="Tang G."/>
            <person name="Zhang D."/>
            <person name="Sun W.-H."/>
            <person name="Liu D.-K."/>
            <person name="Li Y."/>
            <person name="Chen G.-Z."/>
            <person name="Liu X.-D."/>
            <person name="Liao X.-Y."/>
            <person name="Jiang Y.-T."/>
            <person name="Yu X."/>
            <person name="Hao Y."/>
            <person name="Huang J."/>
            <person name="Zhao X.-W."/>
            <person name="Ke S."/>
            <person name="Chen Y.-Y."/>
            <person name="Wu W.-L."/>
            <person name="Hsu J.-L."/>
            <person name="Lin Y.-F."/>
            <person name="Huang M.-D."/>
            <person name="Li C.-Y."/>
            <person name="Huang L."/>
            <person name="Wang Z.-W."/>
            <person name="Zhao X."/>
            <person name="Zhong W.-Y."/>
            <person name="Peng D.-H."/>
            <person name="Ahmad S."/>
            <person name="Lan S."/>
            <person name="Zhang J.-S."/>
            <person name="Tsai W.-C."/>
            <person name="Van De Peer Y."/>
            <person name="Liu Z.-J."/>
        </authorList>
    </citation>
    <scope>NUCLEOTIDE SEQUENCE</scope>
    <source>
        <strain evidence="3">CP</strain>
        <tissue evidence="3">Leaves</tissue>
    </source>
</reference>
<keyword evidence="1" id="KW-0106">Calcium</keyword>
<dbReference type="PROSITE" id="PS50222">
    <property type="entry name" value="EF_HAND_2"/>
    <property type="match status" value="2"/>
</dbReference>
<dbReference type="Proteomes" id="UP001180020">
    <property type="component" value="Unassembled WGS sequence"/>
</dbReference>
<sequence length="88" mass="9629">MHDCTTTTTTTTITTTTTTITGAHRFRDVFQYLDADHDGRISGTELDTYFKAVGNGKATMDDDDGDGGAYDVDGDGTLDFEEFKRMMA</sequence>
<dbReference type="Pfam" id="PF13499">
    <property type="entry name" value="EF-hand_7"/>
    <property type="match status" value="1"/>
</dbReference>
<feature type="domain" description="EF-hand" evidence="2">
    <location>
        <begin position="69"/>
        <end position="88"/>
    </location>
</feature>
<accession>A0AAV9CEC4</accession>
<protein>
    <submittedName>
        <fullName evidence="3">Calcium-binding protein CML37</fullName>
    </submittedName>
</protein>
<feature type="domain" description="EF-hand" evidence="2">
    <location>
        <begin position="21"/>
        <end position="56"/>
    </location>
</feature>
<comment type="caution">
    <text evidence="3">The sequence shown here is derived from an EMBL/GenBank/DDBJ whole genome shotgun (WGS) entry which is preliminary data.</text>
</comment>
<dbReference type="InterPro" id="IPR011992">
    <property type="entry name" value="EF-hand-dom_pair"/>
</dbReference>
<name>A0AAV9CEC4_ACOCL</name>
<gene>
    <name evidence="3" type="primary">CML37</name>
    <name evidence="3" type="ORF">QJS10_CPB19g01423</name>
</gene>
<dbReference type="GO" id="GO:0005509">
    <property type="term" value="F:calcium ion binding"/>
    <property type="evidence" value="ECO:0007669"/>
    <property type="project" value="InterPro"/>
</dbReference>
<evidence type="ECO:0000259" key="2">
    <source>
        <dbReference type="PROSITE" id="PS50222"/>
    </source>
</evidence>
<proteinExistence type="predicted"/>
<organism evidence="3 4">
    <name type="scientific">Acorus calamus</name>
    <name type="common">Sweet flag</name>
    <dbReference type="NCBI Taxonomy" id="4465"/>
    <lineage>
        <taxon>Eukaryota</taxon>
        <taxon>Viridiplantae</taxon>
        <taxon>Streptophyta</taxon>
        <taxon>Embryophyta</taxon>
        <taxon>Tracheophyta</taxon>
        <taxon>Spermatophyta</taxon>
        <taxon>Magnoliopsida</taxon>
        <taxon>Liliopsida</taxon>
        <taxon>Acoraceae</taxon>
        <taxon>Acorus</taxon>
    </lineage>
</organism>